<evidence type="ECO:0000313" key="9">
    <source>
        <dbReference type="EMBL" id="VEB53395.1"/>
    </source>
</evidence>
<evidence type="ECO:0000256" key="2">
    <source>
        <dbReference type="ARBA" id="ARBA00022448"/>
    </source>
</evidence>
<keyword evidence="4" id="KW-0677">Repeat</keyword>
<evidence type="ECO:0000259" key="8">
    <source>
        <dbReference type="Pfam" id="PF03600"/>
    </source>
</evidence>
<evidence type="ECO:0000256" key="5">
    <source>
        <dbReference type="ARBA" id="ARBA00022989"/>
    </source>
</evidence>
<dbReference type="Pfam" id="PF03600">
    <property type="entry name" value="CitMHS"/>
    <property type="match status" value="1"/>
</dbReference>
<dbReference type="InterPro" id="IPR051679">
    <property type="entry name" value="DASS-Related_Transporters"/>
</dbReference>
<evidence type="ECO:0000256" key="3">
    <source>
        <dbReference type="ARBA" id="ARBA00022692"/>
    </source>
</evidence>
<evidence type="ECO:0000256" key="1">
    <source>
        <dbReference type="ARBA" id="ARBA00004141"/>
    </source>
</evidence>
<accession>A0A3S4HRQ4</accession>
<feature type="domain" description="Citrate transporter-like" evidence="8">
    <location>
        <begin position="2"/>
        <end position="236"/>
    </location>
</feature>
<keyword evidence="3 7" id="KW-0812">Transmembrane</keyword>
<dbReference type="PANTHER" id="PTHR43652:SF1">
    <property type="entry name" value="RESPONSE REGULATOR"/>
    <property type="match status" value="1"/>
</dbReference>
<comment type="subcellular location">
    <subcellularLocation>
        <location evidence="1">Membrane</location>
        <topology evidence="1">Multi-pass membrane protein</topology>
    </subcellularLocation>
</comment>
<protein>
    <submittedName>
        <fullName evidence="9">Possible membrane transport protein</fullName>
    </submittedName>
</protein>
<keyword evidence="2" id="KW-0813">Transport</keyword>
<evidence type="ECO:0000256" key="7">
    <source>
        <dbReference type="SAM" id="Phobius"/>
    </source>
</evidence>
<keyword evidence="6 7" id="KW-0472">Membrane</keyword>
<feature type="transmembrane region" description="Helical" evidence="7">
    <location>
        <begin position="62"/>
        <end position="85"/>
    </location>
</feature>
<proteinExistence type="predicted"/>
<dbReference type="EMBL" id="LR134190">
    <property type="protein sequence ID" value="VEB53395.1"/>
    <property type="molecule type" value="Genomic_DNA"/>
</dbReference>
<dbReference type="GO" id="GO:0005886">
    <property type="term" value="C:plasma membrane"/>
    <property type="evidence" value="ECO:0007669"/>
    <property type="project" value="TreeGrafter"/>
</dbReference>
<dbReference type="InterPro" id="IPR004680">
    <property type="entry name" value="Cit_transptr-like_dom"/>
</dbReference>
<dbReference type="GO" id="GO:0055085">
    <property type="term" value="P:transmembrane transport"/>
    <property type="evidence" value="ECO:0007669"/>
    <property type="project" value="InterPro"/>
</dbReference>
<evidence type="ECO:0000313" key="10">
    <source>
        <dbReference type="Proteomes" id="UP000269208"/>
    </source>
</evidence>
<feature type="transmembrane region" description="Helical" evidence="7">
    <location>
        <begin position="173"/>
        <end position="192"/>
    </location>
</feature>
<feature type="transmembrane region" description="Helical" evidence="7">
    <location>
        <begin position="105"/>
        <end position="125"/>
    </location>
</feature>
<evidence type="ECO:0000256" key="4">
    <source>
        <dbReference type="ARBA" id="ARBA00022737"/>
    </source>
</evidence>
<feature type="transmembrane region" description="Helical" evidence="7">
    <location>
        <begin position="20"/>
        <end position="50"/>
    </location>
</feature>
<reference evidence="9 10" key="1">
    <citation type="submission" date="2018-12" db="EMBL/GenBank/DDBJ databases">
        <authorList>
            <consortium name="Pathogen Informatics"/>
        </authorList>
    </citation>
    <scope>NUCLEOTIDE SEQUENCE [LARGE SCALE GENOMIC DNA]</scope>
    <source>
        <strain evidence="9 10">NCTC6754</strain>
    </source>
</reference>
<gene>
    <name evidence="9" type="primary">STY3536</name>
    <name evidence="9" type="ORF">NCTC6754_02744</name>
</gene>
<keyword evidence="5 7" id="KW-1133">Transmembrane helix</keyword>
<evidence type="ECO:0000256" key="6">
    <source>
        <dbReference type="ARBA" id="ARBA00023136"/>
    </source>
</evidence>
<dbReference type="AlphaFoldDB" id="A0A3S4HRQ4"/>
<sequence length="317" mass="33965">MANKVGGVITRFAKTEKQLIFTIMVVVGLMSGVLSNTGTAAVLIPVVIGVAAKSGFSRSRLLMPLVFAAALGGNLSLIGAPGNLIAQSALQNIGGGFGFFEYAKIGLPMLICGILYFLTIGYRFLPNNATGGEVGSVGVQRDYSHVPQWKQRLSLVVLIATILGMIFEKKIGVSLAVTGCIGALVLVVSGVLTEKQAYKAIDSQTIFIFGGTLALAKALEMTGAGKLVADYVIGMLGQKLLTVHVADRRFRLIRCDDQLYVQYRNDSAIGAGEFVHCRRHGGRPACGSDGDGHWRFLRLRNPYRYACQHDGALRGWL</sequence>
<dbReference type="Proteomes" id="UP000269208">
    <property type="component" value="Chromosome"/>
</dbReference>
<name>A0A3S4HRQ4_SALET</name>
<dbReference type="PANTHER" id="PTHR43652">
    <property type="entry name" value="BASIC AMINO ACID ANTIPORTER YFCC-RELATED"/>
    <property type="match status" value="1"/>
</dbReference>
<organism evidence="9 10">
    <name type="scientific">Salmonella enterica I</name>
    <dbReference type="NCBI Taxonomy" id="59201"/>
    <lineage>
        <taxon>Bacteria</taxon>
        <taxon>Pseudomonadati</taxon>
        <taxon>Pseudomonadota</taxon>
        <taxon>Gammaproteobacteria</taxon>
        <taxon>Enterobacterales</taxon>
        <taxon>Enterobacteriaceae</taxon>
        <taxon>Salmonella</taxon>
    </lineage>
</organism>